<accession>A0A7W8A1H4</accession>
<name>A0A7W8A1H4_9ACTN</name>
<keyword evidence="1" id="KW-0812">Transmembrane</keyword>
<evidence type="ECO:0000313" key="2">
    <source>
        <dbReference type="EMBL" id="MBB5077842.1"/>
    </source>
</evidence>
<evidence type="ECO:0000256" key="1">
    <source>
        <dbReference type="SAM" id="Phobius"/>
    </source>
</evidence>
<feature type="transmembrane region" description="Helical" evidence="1">
    <location>
        <begin position="50"/>
        <end position="69"/>
    </location>
</feature>
<feature type="transmembrane region" description="Helical" evidence="1">
    <location>
        <begin position="12"/>
        <end position="30"/>
    </location>
</feature>
<dbReference type="AlphaFoldDB" id="A0A7W8A1H4"/>
<protein>
    <recommendedName>
        <fullName evidence="4">DUF423 domain-containing protein</fullName>
    </recommendedName>
</protein>
<evidence type="ECO:0008006" key="4">
    <source>
        <dbReference type="Google" id="ProtNLM"/>
    </source>
</evidence>
<reference evidence="2 3" key="1">
    <citation type="submission" date="2020-08" db="EMBL/GenBank/DDBJ databases">
        <title>Genomic Encyclopedia of Type Strains, Phase IV (KMG-IV): sequencing the most valuable type-strain genomes for metagenomic binning, comparative biology and taxonomic classification.</title>
        <authorList>
            <person name="Goeker M."/>
        </authorList>
    </citation>
    <scope>NUCLEOTIDE SEQUENCE [LARGE SCALE GENOMIC DNA]</scope>
    <source>
        <strain evidence="2 3">DSM 45385</strain>
    </source>
</reference>
<gene>
    <name evidence="2" type="ORF">HNR40_003317</name>
</gene>
<sequence>MVTQQVVKERGGLRTAFQVAIVLNALAVLAQGVTAGQLLSGAGTSAHGMGAGAVHVAGLLVAITGVLAWKPGRGAGWPALVGVAILLLGFAQSMTGGSGATAVHVPLALAIFGLSVWLAVWAFSPRMSRM</sequence>
<keyword evidence="1" id="KW-1133">Transmembrane helix</keyword>
<feature type="transmembrane region" description="Helical" evidence="1">
    <location>
        <begin position="101"/>
        <end position="123"/>
    </location>
</feature>
<proteinExistence type="predicted"/>
<dbReference type="RefSeq" id="WP_184962074.1">
    <property type="nucleotide sequence ID" value="NZ_JACHIN010000004.1"/>
</dbReference>
<dbReference type="Proteomes" id="UP000568380">
    <property type="component" value="Unassembled WGS sequence"/>
</dbReference>
<organism evidence="2 3">
    <name type="scientific">Nonomuraea endophytica</name>
    <dbReference type="NCBI Taxonomy" id="714136"/>
    <lineage>
        <taxon>Bacteria</taxon>
        <taxon>Bacillati</taxon>
        <taxon>Actinomycetota</taxon>
        <taxon>Actinomycetes</taxon>
        <taxon>Streptosporangiales</taxon>
        <taxon>Streptosporangiaceae</taxon>
        <taxon>Nonomuraea</taxon>
    </lineage>
</organism>
<evidence type="ECO:0000313" key="3">
    <source>
        <dbReference type="Proteomes" id="UP000568380"/>
    </source>
</evidence>
<feature type="transmembrane region" description="Helical" evidence="1">
    <location>
        <begin position="76"/>
        <end position="95"/>
    </location>
</feature>
<dbReference type="EMBL" id="JACHIN010000004">
    <property type="protein sequence ID" value="MBB5077842.1"/>
    <property type="molecule type" value="Genomic_DNA"/>
</dbReference>
<comment type="caution">
    <text evidence="2">The sequence shown here is derived from an EMBL/GenBank/DDBJ whole genome shotgun (WGS) entry which is preliminary data.</text>
</comment>
<keyword evidence="3" id="KW-1185">Reference proteome</keyword>
<keyword evidence="1" id="KW-0472">Membrane</keyword>